<evidence type="ECO:0000313" key="1">
    <source>
        <dbReference type="EMBL" id="EKN10216.1"/>
    </source>
</evidence>
<dbReference type="EMBL" id="AGZP01000017">
    <property type="protein sequence ID" value="EKN10216.1"/>
    <property type="molecule type" value="Genomic_DNA"/>
</dbReference>
<evidence type="ECO:0000313" key="2">
    <source>
        <dbReference type="Proteomes" id="UP000001218"/>
    </source>
</evidence>
<feature type="non-terminal residue" evidence="1">
    <location>
        <position position="34"/>
    </location>
</feature>
<gene>
    <name evidence="1" type="ORF">HMPREF1077_02126</name>
</gene>
<reference evidence="1 2" key="1">
    <citation type="submission" date="2012-02" db="EMBL/GenBank/DDBJ databases">
        <title>The Genome Sequence of Parabacteroides johnsonii CL02T12C29.</title>
        <authorList>
            <consortium name="The Broad Institute Genome Sequencing Platform"/>
            <person name="Earl A."/>
            <person name="Ward D."/>
            <person name="Feldgarden M."/>
            <person name="Gevers D."/>
            <person name="Zitomersky N.L."/>
            <person name="Coyne M.J."/>
            <person name="Comstock L.E."/>
            <person name="Young S.K."/>
            <person name="Zeng Q."/>
            <person name="Gargeya S."/>
            <person name="Fitzgerald M."/>
            <person name="Haas B."/>
            <person name="Abouelleil A."/>
            <person name="Alvarado L."/>
            <person name="Arachchi H.M."/>
            <person name="Berlin A."/>
            <person name="Chapman S.B."/>
            <person name="Gearin G."/>
            <person name="Goldberg J."/>
            <person name="Griggs A."/>
            <person name="Gujja S."/>
            <person name="Hansen M."/>
            <person name="Heiman D."/>
            <person name="Howarth C."/>
            <person name="Larimer J."/>
            <person name="Lui A."/>
            <person name="MacDonald P.J.P."/>
            <person name="McCowen C."/>
            <person name="Montmayeur A."/>
            <person name="Murphy C."/>
            <person name="Neiman D."/>
            <person name="Pearson M."/>
            <person name="Priest M."/>
            <person name="Roberts A."/>
            <person name="Saif S."/>
            <person name="Shea T."/>
            <person name="Sisk P."/>
            <person name="Stolte C."/>
            <person name="Sykes S."/>
            <person name="Wortman J."/>
            <person name="Nusbaum C."/>
            <person name="Birren B."/>
        </authorList>
    </citation>
    <scope>NUCLEOTIDE SEQUENCE [LARGE SCALE GENOMIC DNA]</scope>
    <source>
        <strain evidence="1 2">CL02T12C29</strain>
    </source>
</reference>
<organism evidence="1 2">
    <name type="scientific">Parabacteroides johnsonii CL02T12C29</name>
    <dbReference type="NCBI Taxonomy" id="999419"/>
    <lineage>
        <taxon>Bacteria</taxon>
        <taxon>Pseudomonadati</taxon>
        <taxon>Bacteroidota</taxon>
        <taxon>Bacteroidia</taxon>
        <taxon>Bacteroidales</taxon>
        <taxon>Tannerellaceae</taxon>
        <taxon>Parabacteroides</taxon>
    </lineage>
</organism>
<dbReference type="Proteomes" id="UP000001218">
    <property type="component" value="Unassembled WGS sequence"/>
</dbReference>
<name>K5ZFQ1_9BACT</name>
<dbReference type="AlphaFoldDB" id="K5ZFQ1"/>
<proteinExistence type="predicted"/>
<dbReference type="HOGENOM" id="CLU_3378667_0_0_10"/>
<protein>
    <submittedName>
        <fullName evidence="1">Uncharacterized protein</fullName>
    </submittedName>
</protein>
<comment type="caution">
    <text evidence="1">The sequence shown here is derived from an EMBL/GenBank/DDBJ whole genome shotgun (WGS) entry which is preliminary data.</text>
</comment>
<sequence length="34" mass="4262">MRNFRGEIGRKIRYKMLSFKRIGFHFKMTNENVR</sequence>
<accession>K5ZFQ1</accession>